<dbReference type="InterPro" id="IPR023211">
    <property type="entry name" value="DNA_pol_palm_dom_sf"/>
</dbReference>
<dbReference type="SUPFAM" id="SSF56672">
    <property type="entry name" value="DNA/RNA polymerases"/>
    <property type="match status" value="1"/>
</dbReference>
<organism evidence="10">
    <name type="scientific">Thermodesulfovibrio aggregans</name>
    <dbReference type="NCBI Taxonomy" id="86166"/>
    <lineage>
        <taxon>Bacteria</taxon>
        <taxon>Pseudomonadati</taxon>
        <taxon>Nitrospirota</taxon>
        <taxon>Thermodesulfovibrionia</taxon>
        <taxon>Thermodesulfovibrionales</taxon>
        <taxon>Thermodesulfovibrionaceae</taxon>
        <taxon>Thermodesulfovibrio</taxon>
    </lineage>
</organism>
<dbReference type="InterPro" id="IPR043502">
    <property type="entry name" value="DNA/RNA_pol_sf"/>
</dbReference>
<dbReference type="InterPro" id="IPR006134">
    <property type="entry name" value="DNA-dir_DNA_pol_B_multi_dom"/>
</dbReference>
<dbReference type="SUPFAM" id="SSF53098">
    <property type="entry name" value="Ribonuclease H-like"/>
    <property type="match status" value="1"/>
</dbReference>
<comment type="caution">
    <text evidence="10">The sequence shown here is derived from an EMBL/GenBank/DDBJ whole genome shotgun (WGS) entry which is preliminary data.</text>
</comment>
<feature type="domain" description="DNA-directed DNA polymerase family B exonuclease" evidence="9">
    <location>
        <begin position="113"/>
        <end position="288"/>
    </location>
</feature>
<dbReference type="GO" id="GO:0006261">
    <property type="term" value="P:DNA-templated DNA replication"/>
    <property type="evidence" value="ECO:0007669"/>
    <property type="project" value="TreeGrafter"/>
</dbReference>
<dbReference type="Gene3D" id="1.10.287.690">
    <property type="entry name" value="Helix hairpin bin"/>
    <property type="match status" value="1"/>
</dbReference>
<sequence length="786" mass="91136">MLFYLTDIDDSEEGILLFGITENGRREKFVDPSYRPYFLVLYSDKEKAIKEINEIIKKNSLPVTEITTEKKIFYGKQQEFIKIYTKRHQDLQKVRDAIKSIESKRGGSGSVIDEYEYQLPAYRVYLAEKDLSCLRWLDIEVEGNIIKSIKKVEAPAPKLRILAFDMEVIEVQRGTPSIIMISLYGEGVSKIITYQKAEYTIDTIVVKDEREVISSFIDIVKDYDPDIISGYNTDLYDMPILRERAKQLKVNISILSRNNSGITLSKRARFTTARLIGRVHIDIFNFVFNILSPMLQSEQLTLKNVSQELLGDTKLDMEYEDIVQAWDKGHELDRLARYCLKDSELVYELTKMLLPDIEELTKITGQSLFDTSRMPYSQLVEWYYIKRAKQQNRVIPNQPKFDEIKERQKTTYEGGFVKEPEVGLHKGVAVVDFASLYPSIIATYNISIDSLNCSCCKNNGYRIPELPYWFCKNKKGFEAQAVEELLIERLELKKELKNLEPDSHDYLILDTKQRALKTIINASYGYYAYPASRWYSKECAESITALGRYWIKEVLRKAEERGFHAIYGDTDSAFLKFEGRKEELEKFIKEINSSLPGLMRLDLEDFYIKGLFVPRESGGVAKKRYALLDEKGRLKVRGLEIVRRDLSRYARQTQQEILKICLIEENIDKAFQYLQERLKALKEGKYDLKELVVYEQLSKPVSEYKLISPHVIAARRLLERGIPVGEGSVIGYIIQKGSGSISERAYPVEFADPSKIDINYYIDNQIIPVAMRILKVFESETFPKLF</sequence>
<evidence type="ECO:0000256" key="6">
    <source>
        <dbReference type="ARBA" id="ARBA00023125"/>
    </source>
</evidence>
<comment type="similarity">
    <text evidence="1">Belongs to the DNA polymerase type-B family.</text>
</comment>
<proteinExistence type="inferred from homology"/>
<dbReference type="Gene3D" id="3.30.420.10">
    <property type="entry name" value="Ribonuclease H-like superfamily/Ribonuclease H"/>
    <property type="match status" value="1"/>
</dbReference>
<evidence type="ECO:0000313" key="10">
    <source>
        <dbReference type="EMBL" id="HGG99774.1"/>
    </source>
</evidence>
<evidence type="ECO:0000256" key="2">
    <source>
        <dbReference type="ARBA" id="ARBA00012417"/>
    </source>
</evidence>
<dbReference type="GO" id="GO:0003677">
    <property type="term" value="F:DNA binding"/>
    <property type="evidence" value="ECO:0007669"/>
    <property type="project" value="UniProtKB-KW"/>
</dbReference>
<dbReference type="Gene3D" id="1.10.132.60">
    <property type="entry name" value="DNA polymerase family B, C-terminal domain"/>
    <property type="match status" value="1"/>
</dbReference>
<evidence type="ECO:0000259" key="9">
    <source>
        <dbReference type="Pfam" id="PF03104"/>
    </source>
</evidence>
<dbReference type="Pfam" id="PF00136">
    <property type="entry name" value="DNA_pol_B"/>
    <property type="match status" value="1"/>
</dbReference>
<dbReference type="InterPro" id="IPR006172">
    <property type="entry name" value="DNA-dir_DNA_pol_B"/>
</dbReference>
<dbReference type="InterPro" id="IPR036397">
    <property type="entry name" value="RNaseH_sf"/>
</dbReference>
<evidence type="ECO:0000259" key="8">
    <source>
        <dbReference type="Pfam" id="PF00136"/>
    </source>
</evidence>
<dbReference type="InterPro" id="IPR012337">
    <property type="entry name" value="RNaseH-like_sf"/>
</dbReference>
<dbReference type="NCBIfam" id="TIGR00592">
    <property type="entry name" value="pol2"/>
    <property type="match status" value="1"/>
</dbReference>
<dbReference type="InterPro" id="IPR050240">
    <property type="entry name" value="DNA_pol_type-B"/>
</dbReference>
<gene>
    <name evidence="10" type="ORF">ENV75_04930</name>
</gene>
<evidence type="ECO:0000256" key="1">
    <source>
        <dbReference type="ARBA" id="ARBA00005755"/>
    </source>
</evidence>
<dbReference type="PRINTS" id="PR00106">
    <property type="entry name" value="DNAPOLB"/>
</dbReference>
<accession>A0A7C4AJS8</accession>
<feature type="domain" description="DNA-directed DNA polymerase family B multifunctional" evidence="8">
    <location>
        <begin position="378"/>
        <end position="775"/>
    </location>
</feature>
<dbReference type="Gene3D" id="3.90.1600.10">
    <property type="entry name" value="Palm domain of DNA polymerase"/>
    <property type="match status" value="1"/>
</dbReference>
<reference evidence="10" key="1">
    <citation type="journal article" date="2020" name="mSystems">
        <title>Genome- and Community-Level Interaction Insights into Carbon Utilization and Element Cycling Functions of Hydrothermarchaeota in Hydrothermal Sediment.</title>
        <authorList>
            <person name="Zhou Z."/>
            <person name="Liu Y."/>
            <person name="Xu W."/>
            <person name="Pan J."/>
            <person name="Luo Z.H."/>
            <person name="Li M."/>
        </authorList>
    </citation>
    <scope>NUCLEOTIDE SEQUENCE [LARGE SCALE GENOMIC DNA]</scope>
    <source>
        <strain evidence="10">SpSt-788</strain>
    </source>
</reference>
<evidence type="ECO:0000256" key="3">
    <source>
        <dbReference type="ARBA" id="ARBA00022679"/>
    </source>
</evidence>
<name>A0A7C4AJS8_9BACT</name>
<dbReference type="GO" id="GO:0003887">
    <property type="term" value="F:DNA-directed DNA polymerase activity"/>
    <property type="evidence" value="ECO:0007669"/>
    <property type="project" value="UniProtKB-KW"/>
</dbReference>
<dbReference type="EC" id="2.7.7.7" evidence="2"/>
<keyword evidence="6" id="KW-0238">DNA-binding</keyword>
<dbReference type="PANTHER" id="PTHR10322">
    <property type="entry name" value="DNA POLYMERASE CATALYTIC SUBUNIT"/>
    <property type="match status" value="1"/>
</dbReference>
<keyword evidence="3" id="KW-0808">Transferase</keyword>
<dbReference type="InterPro" id="IPR006133">
    <property type="entry name" value="DNA-dir_DNA_pol_B_exonuc"/>
</dbReference>
<dbReference type="Gene3D" id="3.30.342.10">
    <property type="entry name" value="DNA Polymerase, chain B, domain 1"/>
    <property type="match status" value="1"/>
</dbReference>
<dbReference type="InterPro" id="IPR042087">
    <property type="entry name" value="DNA_pol_B_thumb"/>
</dbReference>
<evidence type="ECO:0000256" key="4">
    <source>
        <dbReference type="ARBA" id="ARBA00022695"/>
    </source>
</evidence>
<protein>
    <recommendedName>
        <fullName evidence="2">DNA-directed DNA polymerase</fullName>
        <ecNumber evidence="2">2.7.7.7</ecNumber>
    </recommendedName>
</protein>
<dbReference type="GO" id="GO:0000166">
    <property type="term" value="F:nucleotide binding"/>
    <property type="evidence" value="ECO:0007669"/>
    <property type="project" value="InterPro"/>
</dbReference>
<dbReference type="AlphaFoldDB" id="A0A7C4AJS8"/>
<keyword evidence="5" id="KW-0239">DNA-directed DNA polymerase</keyword>
<dbReference type="EMBL" id="DTHO01000054">
    <property type="protein sequence ID" value="HGG99774.1"/>
    <property type="molecule type" value="Genomic_DNA"/>
</dbReference>
<comment type="catalytic activity">
    <reaction evidence="7">
        <text>DNA(n) + a 2'-deoxyribonucleoside 5'-triphosphate = DNA(n+1) + diphosphate</text>
        <dbReference type="Rhea" id="RHEA:22508"/>
        <dbReference type="Rhea" id="RHEA-COMP:17339"/>
        <dbReference type="Rhea" id="RHEA-COMP:17340"/>
        <dbReference type="ChEBI" id="CHEBI:33019"/>
        <dbReference type="ChEBI" id="CHEBI:61560"/>
        <dbReference type="ChEBI" id="CHEBI:173112"/>
        <dbReference type="EC" id="2.7.7.7"/>
    </reaction>
</comment>
<keyword evidence="4" id="KW-0548">Nucleotidyltransferase</keyword>
<dbReference type="PANTHER" id="PTHR10322:SF23">
    <property type="entry name" value="DNA POLYMERASE DELTA CATALYTIC SUBUNIT"/>
    <property type="match status" value="1"/>
</dbReference>
<evidence type="ECO:0000256" key="7">
    <source>
        <dbReference type="ARBA" id="ARBA00049244"/>
    </source>
</evidence>
<evidence type="ECO:0000256" key="5">
    <source>
        <dbReference type="ARBA" id="ARBA00022932"/>
    </source>
</evidence>
<dbReference type="SMART" id="SM00486">
    <property type="entry name" value="POLBc"/>
    <property type="match status" value="1"/>
</dbReference>
<dbReference type="Pfam" id="PF03104">
    <property type="entry name" value="DNA_pol_B_exo1"/>
    <property type="match status" value="1"/>
</dbReference>